<name>A0ABT1QQB5_9GAMM</name>
<feature type="transmembrane region" description="Helical" evidence="1">
    <location>
        <begin position="67"/>
        <end position="88"/>
    </location>
</feature>
<dbReference type="Proteomes" id="UP001165498">
    <property type="component" value="Unassembled WGS sequence"/>
</dbReference>
<keyword evidence="1" id="KW-1133">Transmembrane helix</keyword>
<sequence length="141" mass="15650">MRLAPAVFVLGLLVAASLGAQHLLLHADSLPDGSHWPPRPAFATRCQRSFDPCLAYLGDNAATLNGTVGLVVALALFVWLLFSVFVNVNEFYRNRLMRCYLGTSNSLRQAETITNFDPRDDIRLGDIAADERHKVPVHSFR</sequence>
<keyword evidence="3" id="KW-1185">Reference proteome</keyword>
<proteinExistence type="predicted"/>
<dbReference type="EMBL" id="JANFQO010000005">
    <property type="protein sequence ID" value="MCQ4164467.1"/>
    <property type="molecule type" value="Genomic_DNA"/>
</dbReference>
<organism evidence="2 3">
    <name type="scientific">Tahibacter harae</name>
    <dbReference type="NCBI Taxonomy" id="2963937"/>
    <lineage>
        <taxon>Bacteria</taxon>
        <taxon>Pseudomonadati</taxon>
        <taxon>Pseudomonadota</taxon>
        <taxon>Gammaproteobacteria</taxon>
        <taxon>Lysobacterales</taxon>
        <taxon>Rhodanobacteraceae</taxon>
        <taxon>Tahibacter</taxon>
    </lineage>
</organism>
<gene>
    <name evidence="2" type="ORF">NM961_07065</name>
</gene>
<protein>
    <submittedName>
        <fullName evidence="2">Uncharacterized protein</fullName>
    </submittedName>
</protein>
<evidence type="ECO:0000313" key="3">
    <source>
        <dbReference type="Proteomes" id="UP001165498"/>
    </source>
</evidence>
<accession>A0ABT1QQB5</accession>
<reference evidence="2" key="1">
    <citation type="submission" date="2022-07" db="EMBL/GenBank/DDBJ databases">
        <title>Tahibacter sp., a new gammaproteobacterium isolated from the silt sample collected at pig farm.</title>
        <authorList>
            <person name="Chen H."/>
        </authorList>
    </citation>
    <scope>NUCLEOTIDE SEQUENCE</scope>
    <source>
        <strain evidence="2">P2K</strain>
    </source>
</reference>
<evidence type="ECO:0000256" key="1">
    <source>
        <dbReference type="SAM" id="Phobius"/>
    </source>
</evidence>
<keyword evidence="1" id="KW-0812">Transmembrane</keyword>
<dbReference type="RefSeq" id="WP_255913213.1">
    <property type="nucleotide sequence ID" value="NZ_JANFQO010000005.1"/>
</dbReference>
<keyword evidence="1" id="KW-0472">Membrane</keyword>
<comment type="caution">
    <text evidence="2">The sequence shown here is derived from an EMBL/GenBank/DDBJ whole genome shotgun (WGS) entry which is preliminary data.</text>
</comment>
<evidence type="ECO:0000313" key="2">
    <source>
        <dbReference type="EMBL" id="MCQ4164467.1"/>
    </source>
</evidence>